<feature type="domain" description="Reverse transcriptase" evidence="2">
    <location>
        <begin position="1"/>
        <end position="149"/>
    </location>
</feature>
<dbReference type="PaxDb" id="4097-A0A1S3XEU5"/>
<keyword evidence="1" id="KW-1133">Transmembrane helix</keyword>
<feature type="transmembrane region" description="Helical" evidence="1">
    <location>
        <begin position="7"/>
        <end position="24"/>
    </location>
</feature>
<dbReference type="InterPro" id="IPR000477">
    <property type="entry name" value="RT_dom"/>
</dbReference>
<evidence type="ECO:0000259" key="2">
    <source>
        <dbReference type="PROSITE" id="PS50878"/>
    </source>
</evidence>
<accession>A0A1S3XEU5</accession>
<dbReference type="KEGG" id="nta:107764248"/>
<feature type="transmembrane region" description="Helical" evidence="1">
    <location>
        <begin position="105"/>
        <end position="124"/>
    </location>
</feature>
<dbReference type="OrthoDB" id="1742451at2759"/>
<feature type="transmembrane region" description="Helical" evidence="1">
    <location>
        <begin position="44"/>
        <end position="60"/>
    </location>
</feature>
<reference evidence="3" key="1">
    <citation type="submission" date="2025-08" db="UniProtKB">
        <authorList>
            <consortium name="RefSeq"/>
        </authorList>
    </citation>
    <scope>IDENTIFICATION</scope>
</reference>
<dbReference type="AlphaFoldDB" id="A0A1S3XEU5"/>
<dbReference type="PANTHER" id="PTHR46890">
    <property type="entry name" value="NON-LTR RETROLELEMENT REVERSE TRANSCRIPTASE-LIKE PROTEIN-RELATED"/>
    <property type="match status" value="1"/>
</dbReference>
<dbReference type="STRING" id="4097.A0A1S3XEU5"/>
<dbReference type="SUPFAM" id="SSF56672">
    <property type="entry name" value="DNA/RNA polymerases"/>
    <property type="match status" value="1"/>
</dbReference>
<dbReference type="RefSeq" id="XP_016438289.1">
    <property type="nucleotide sequence ID" value="XM_016582803.1"/>
</dbReference>
<feature type="transmembrane region" description="Helical" evidence="1">
    <location>
        <begin position="144"/>
        <end position="163"/>
    </location>
</feature>
<keyword evidence="1" id="KW-0812">Transmembrane</keyword>
<sequence length="170" mass="19427">MGFAERWISWIKFCISTVKFSILINGSPVGFFSSQRGLRHGDPISPFLFILIMEGLNNFFRTAKANNMIRGFRVNFRESDHLEITHLQYADDTLVFCDASRDQMLLLRVVFILFEAISGLHINWNKSFIYPVNEVMDIHSLVRILGRRIGVLPTVYLGMPLGAKSKSKGI</sequence>
<dbReference type="InterPro" id="IPR052343">
    <property type="entry name" value="Retrotransposon-Effector_Assoc"/>
</dbReference>
<evidence type="ECO:0000313" key="3">
    <source>
        <dbReference type="RefSeq" id="XP_016438289.1"/>
    </source>
</evidence>
<evidence type="ECO:0000256" key="1">
    <source>
        <dbReference type="SAM" id="Phobius"/>
    </source>
</evidence>
<organism evidence="3">
    <name type="scientific">Nicotiana tabacum</name>
    <name type="common">Common tobacco</name>
    <dbReference type="NCBI Taxonomy" id="4097"/>
    <lineage>
        <taxon>Eukaryota</taxon>
        <taxon>Viridiplantae</taxon>
        <taxon>Streptophyta</taxon>
        <taxon>Embryophyta</taxon>
        <taxon>Tracheophyta</taxon>
        <taxon>Spermatophyta</taxon>
        <taxon>Magnoliopsida</taxon>
        <taxon>eudicotyledons</taxon>
        <taxon>Gunneridae</taxon>
        <taxon>Pentapetalae</taxon>
        <taxon>asterids</taxon>
        <taxon>lamiids</taxon>
        <taxon>Solanales</taxon>
        <taxon>Solanaceae</taxon>
        <taxon>Nicotianoideae</taxon>
        <taxon>Nicotianeae</taxon>
        <taxon>Nicotiana</taxon>
    </lineage>
</organism>
<proteinExistence type="predicted"/>
<protein>
    <recommendedName>
        <fullName evidence="2">Reverse transcriptase domain-containing protein</fullName>
    </recommendedName>
</protein>
<dbReference type="PANTHER" id="PTHR46890:SF1">
    <property type="entry name" value="REVERSE TRANSCRIPTASE DOMAIN-CONTAINING PROTEIN"/>
    <property type="match status" value="1"/>
</dbReference>
<dbReference type="OMA" id="ERWISWI"/>
<dbReference type="Pfam" id="PF00078">
    <property type="entry name" value="RVT_1"/>
    <property type="match status" value="1"/>
</dbReference>
<name>A0A1S3XEU5_TOBAC</name>
<dbReference type="PROSITE" id="PS50878">
    <property type="entry name" value="RT_POL"/>
    <property type="match status" value="1"/>
</dbReference>
<gene>
    <name evidence="3" type="primary">LOC107764248</name>
</gene>
<dbReference type="InterPro" id="IPR043502">
    <property type="entry name" value="DNA/RNA_pol_sf"/>
</dbReference>
<keyword evidence="1" id="KW-0472">Membrane</keyword>